<protein>
    <recommendedName>
        <fullName evidence="9">Carotenoid oxygenase</fullName>
    </recommendedName>
</protein>
<organism evidence="7 8">
    <name type="scientific">Bionectria ochroleuca</name>
    <name type="common">Gliocladium roseum</name>
    <dbReference type="NCBI Taxonomy" id="29856"/>
    <lineage>
        <taxon>Eukaryota</taxon>
        <taxon>Fungi</taxon>
        <taxon>Dikarya</taxon>
        <taxon>Ascomycota</taxon>
        <taxon>Pezizomycotina</taxon>
        <taxon>Sordariomycetes</taxon>
        <taxon>Hypocreomycetidae</taxon>
        <taxon>Hypocreales</taxon>
        <taxon>Bionectriaceae</taxon>
        <taxon>Clonostachys</taxon>
    </lineage>
</organism>
<dbReference type="PANTHER" id="PTHR10543">
    <property type="entry name" value="BETA-CAROTENE DIOXYGENASE"/>
    <property type="match status" value="1"/>
</dbReference>
<gene>
    <name evidence="7" type="ORF">CLO192961_LOCUS441246</name>
</gene>
<dbReference type="InterPro" id="IPR004294">
    <property type="entry name" value="Carotenoid_Oase"/>
</dbReference>
<evidence type="ECO:0000256" key="6">
    <source>
        <dbReference type="SAM" id="SignalP"/>
    </source>
</evidence>
<dbReference type="PANTHER" id="PTHR10543:SF24">
    <property type="entry name" value="CAROTENOID ISOMEROOXYGENASE"/>
    <property type="match status" value="1"/>
</dbReference>
<dbReference type="Pfam" id="PF03055">
    <property type="entry name" value="RPE65"/>
    <property type="match status" value="1"/>
</dbReference>
<keyword evidence="4" id="KW-0560">Oxidoreductase</keyword>
<evidence type="ECO:0000313" key="7">
    <source>
        <dbReference type="EMBL" id="VUC36334.1"/>
    </source>
</evidence>
<feature type="chain" id="PRO_5046919472" description="Carotenoid oxygenase" evidence="6">
    <location>
        <begin position="21"/>
        <end position="549"/>
    </location>
</feature>
<dbReference type="Proteomes" id="UP000766486">
    <property type="component" value="Unassembled WGS sequence"/>
</dbReference>
<sequence length="549" mass="60870">MATRRLLLLFFLNSFHTTWAEDDLPAAFGPPTGSDPITWGFYGTQEMREPAQLKIEGHFPRWLTGSLYRGGAGTWDVGNYTAEHWFDGFSRNHRFEIANGSVSYRSRNGSDEIMDFVRETGRYPEKSFGSDPCKMIFGAFETTFRDGISPHGNKSSMNIAVSYAPNFPGILVNSTEGNAPFKTLVSTTDANGLQQIDPDTLEPIEIFTYQASNGLLVNGGHSAAHPVHTPDGSLYNYVLDLTSGPPVYRVFGIHPPSGETQILANITDAPPAYIHSLFGTEKHLVLIIWQADFTQEANNIVDSIGPWDPERKALFYVINRAHGGVVGKYEAPDAFFAFHQINSFEDKAGNIFIDLPRMNDTSFLNAARIPNLRTHLGTPNATPKNDLAGSFTRYRLPCQCKSAQSGNGTFETTPAKIEFSLPYAEANIELPRINPTRDGKPYRFSYGIHVQKAGNFADSIIKIDAEKRQWKVWAPETKHLPSEPIFVSKPNSTSEDDGVLLTVTMDSGSKRSSLVVIDAKTMKEMGRARMPIVMGYGFHGTWGQDLLHT</sequence>
<evidence type="ECO:0000256" key="2">
    <source>
        <dbReference type="ARBA" id="ARBA00006787"/>
    </source>
</evidence>
<proteinExistence type="inferred from homology"/>
<evidence type="ECO:0000256" key="3">
    <source>
        <dbReference type="ARBA" id="ARBA00022723"/>
    </source>
</evidence>
<accession>A0ABY6UY04</accession>
<keyword evidence="8" id="KW-1185">Reference proteome</keyword>
<comment type="cofactor">
    <cofactor evidence="1">
        <name>Fe(2+)</name>
        <dbReference type="ChEBI" id="CHEBI:29033"/>
    </cofactor>
</comment>
<evidence type="ECO:0000256" key="4">
    <source>
        <dbReference type="ARBA" id="ARBA00023002"/>
    </source>
</evidence>
<keyword evidence="6" id="KW-0732">Signal</keyword>
<evidence type="ECO:0000256" key="5">
    <source>
        <dbReference type="ARBA" id="ARBA00023004"/>
    </source>
</evidence>
<name>A0ABY6UY04_BIOOC</name>
<evidence type="ECO:0008006" key="9">
    <source>
        <dbReference type="Google" id="ProtNLM"/>
    </source>
</evidence>
<reference evidence="7 8" key="1">
    <citation type="submission" date="2019-06" db="EMBL/GenBank/DDBJ databases">
        <authorList>
            <person name="Broberg M."/>
        </authorList>
    </citation>
    <scope>NUCLEOTIDE SEQUENCE [LARGE SCALE GENOMIC DNA]</scope>
</reference>
<comment type="caution">
    <text evidence="7">The sequence shown here is derived from an EMBL/GenBank/DDBJ whole genome shotgun (WGS) entry which is preliminary data.</text>
</comment>
<evidence type="ECO:0000313" key="8">
    <source>
        <dbReference type="Proteomes" id="UP000766486"/>
    </source>
</evidence>
<feature type="signal peptide" evidence="6">
    <location>
        <begin position="1"/>
        <end position="20"/>
    </location>
</feature>
<evidence type="ECO:0000256" key="1">
    <source>
        <dbReference type="ARBA" id="ARBA00001954"/>
    </source>
</evidence>
<keyword evidence="3" id="KW-0479">Metal-binding</keyword>
<keyword evidence="5" id="KW-0408">Iron</keyword>
<comment type="similarity">
    <text evidence="2">Belongs to the carotenoid oxygenase family.</text>
</comment>
<dbReference type="EMBL" id="CABFNS010000928">
    <property type="protein sequence ID" value="VUC36334.1"/>
    <property type="molecule type" value="Genomic_DNA"/>
</dbReference>